<sequence>MDKQIINAQLKFNCCADWDSMATTTGGRNCQLCQKKVFDFTNSTQNDLDLILSENNSNICGRFTASQASVQPRIIPVWKKWVSAAMVLVGFNLFNIKAIAQNNVPKTDTNAYHSGRILMGEIAIINSSPQFIGGKEALDIFLKKHLNYKGRNGEVRLRFDVDTSGKVKNLRVIASLDASSDKEALRVIKLSPKWAPATLQGKPVNSSFTLPVKFQN</sequence>
<evidence type="ECO:0000256" key="2">
    <source>
        <dbReference type="ARBA" id="ARBA00006555"/>
    </source>
</evidence>
<feature type="domain" description="TonB C-terminal" evidence="10">
    <location>
        <begin position="127"/>
        <end position="216"/>
    </location>
</feature>
<keyword evidence="9" id="KW-0472">Membrane</keyword>
<evidence type="ECO:0000259" key="10">
    <source>
        <dbReference type="PROSITE" id="PS52015"/>
    </source>
</evidence>
<dbReference type="SUPFAM" id="SSF74653">
    <property type="entry name" value="TolA/TonB C-terminal domain"/>
    <property type="match status" value="1"/>
</dbReference>
<accession>A0A556MW64</accession>
<organism evidence="11 12">
    <name type="scientific">Mucilaginibacter corticis</name>
    <dbReference type="NCBI Taxonomy" id="2597670"/>
    <lineage>
        <taxon>Bacteria</taxon>
        <taxon>Pseudomonadati</taxon>
        <taxon>Bacteroidota</taxon>
        <taxon>Sphingobacteriia</taxon>
        <taxon>Sphingobacteriales</taxon>
        <taxon>Sphingobacteriaceae</taxon>
        <taxon>Mucilaginibacter</taxon>
    </lineage>
</organism>
<dbReference type="EMBL" id="VLPK01000001">
    <property type="protein sequence ID" value="TSJ44174.1"/>
    <property type="molecule type" value="Genomic_DNA"/>
</dbReference>
<evidence type="ECO:0000256" key="9">
    <source>
        <dbReference type="ARBA" id="ARBA00023136"/>
    </source>
</evidence>
<evidence type="ECO:0000256" key="1">
    <source>
        <dbReference type="ARBA" id="ARBA00004383"/>
    </source>
</evidence>
<gene>
    <name evidence="11" type="ORF">FO440_08375</name>
</gene>
<evidence type="ECO:0000256" key="7">
    <source>
        <dbReference type="ARBA" id="ARBA00022927"/>
    </source>
</evidence>
<dbReference type="GO" id="GO:0055085">
    <property type="term" value="P:transmembrane transport"/>
    <property type="evidence" value="ECO:0007669"/>
    <property type="project" value="InterPro"/>
</dbReference>
<dbReference type="OrthoDB" id="7432683at2"/>
<dbReference type="Proteomes" id="UP000318733">
    <property type="component" value="Unassembled WGS sequence"/>
</dbReference>
<reference evidence="11 12" key="1">
    <citation type="submission" date="2019-07" db="EMBL/GenBank/DDBJ databases">
        <authorList>
            <person name="Huq M.A."/>
        </authorList>
    </citation>
    <scope>NUCLEOTIDE SEQUENCE [LARGE SCALE GENOMIC DNA]</scope>
    <source>
        <strain evidence="11 12">MAH-19</strain>
    </source>
</reference>
<dbReference type="PROSITE" id="PS52015">
    <property type="entry name" value="TONB_CTD"/>
    <property type="match status" value="1"/>
</dbReference>
<evidence type="ECO:0000256" key="6">
    <source>
        <dbReference type="ARBA" id="ARBA00022692"/>
    </source>
</evidence>
<dbReference type="RefSeq" id="WP_144247737.1">
    <property type="nucleotide sequence ID" value="NZ_VLPK01000001.1"/>
</dbReference>
<comment type="similarity">
    <text evidence="2">Belongs to the TonB family.</text>
</comment>
<dbReference type="GO" id="GO:0098797">
    <property type="term" value="C:plasma membrane protein complex"/>
    <property type="evidence" value="ECO:0007669"/>
    <property type="project" value="TreeGrafter"/>
</dbReference>
<evidence type="ECO:0000313" key="11">
    <source>
        <dbReference type="EMBL" id="TSJ44174.1"/>
    </source>
</evidence>
<evidence type="ECO:0000256" key="5">
    <source>
        <dbReference type="ARBA" id="ARBA00022519"/>
    </source>
</evidence>
<dbReference type="PANTHER" id="PTHR33446:SF2">
    <property type="entry name" value="PROTEIN TONB"/>
    <property type="match status" value="1"/>
</dbReference>
<comment type="caution">
    <text evidence="11">The sequence shown here is derived from an EMBL/GenBank/DDBJ whole genome shotgun (WGS) entry which is preliminary data.</text>
</comment>
<dbReference type="Gene3D" id="3.30.1150.10">
    <property type="match status" value="1"/>
</dbReference>
<dbReference type="AlphaFoldDB" id="A0A556MW64"/>
<keyword evidence="8" id="KW-1133">Transmembrane helix</keyword>
<comment type="subcellular location">
    <subcellularLocation>
        <location evidence="1">Cell inner membrane</location>
        <topology evidence="1">Single-pass membrane protein</topology>
        <orientation evidence="1">Periplasmic side</orientation>
    </subcellularLocation>
</comment>
<keyword evidence="7" id="KW-0653">Protein transport</keyword>
<evidence type="ECO:0000313" key="12">
    <source>
        <dbReference type="Proteomes" id="UP000318733"/>
    </source>
</evidence>
<dbReference type="GO" id="GO:0015031">
    <property type="term" value="P:protein transport"/>
    <property type="evidence" value="ECO:0007669"/>
    <property type="project" value="UniProtKB-KW"/>
</dbReference>
<keyword evidence="3" id="KW-0813">Transport</keyword>
<dbReference type="NCBIfam" id="TIGR01352">
    <property type="entry name" value="tonB_Cterm"/>
    <property type="match status" value="1"/>
</dbReference>
<dbReference type="Pfam" id="PF03544">
    <property type="entry name" value="TonB_C"/>
    <property type="match status" value="1"/>
</dbReference>
<evidence type="ECO:0000256" key="8">
    <source>
        <dbReference type="ARBA" id="ARBA00022989"/>
    </source>
</evidence>
<dbReference type="InterPro" id="IPR006260">
    <property type="entry name" value="TonB/TolA_C"/>
</dbReference>
<protein>
    <submittedName>
        <fullName evidence="11">Energy transducer TonB</fullName>
    </submittedName>
</protein>
<proteinExistence type="inferred from homology"/>
<keyword evidence="4" id="KW-1003">Cell membrane</keyword>
<keyword evidence="6" id="KW-0812">Transmembrane</keyword>
<dbReference type="PANTHER" id="PTHR33446">
    <property type="entry name" value="PROTEIN TONB-RELATED"/>
    <property type="match status" value="1"/>
</dbReference>
<name>A0A556MW64_9SPHI</name>
<keyword evidence="5" id="KW-0997">Cell inner membrane</keyword>
<keyword evidence="12" id="KW-1185">Reference proteome</keyword>
<evidence type="ECO:0000256" key="3">
    <source>
        <dbReference type="ARBA" id="ARBA00022448"/>
    </source>
</evidence>
<dbReference type="InterPro" id="IPR051045">
    <property type="entry name" value="TonB-dependent_transducer"/>
</dbReference>
<evidence type="ECO:0000256" key="4">
    <source>
        <dbReference type="ARBA" id="ARBA00022475"/>
    </source>
</evidence>
<dbReference type="InterPro" id="IPR037682">
    <property type="entry name" value="TonB_C"/>
</dbReference>
<dbReference type="GO" id="GO:0031992">
    <property type="term" value="F:energy transducer activity"/>
    <property type="evidence" value="ECO:0007669"/>
    <property type="project" value="TreeGrafter"/>
</dbReference>